<sequence length="69" mass="8155">LKEKNNGNDSIEDQLHFIRNQDQELDQYQQDLFHLRQYGQTMSIDDGNSMPLPSEIQLLQSMITFLKDQ</sequence>
<reference evidence="1" key="1">
    <citation type="submission" date="2021-02" db="EMBL/GenBank/DDBJ databases">
        <authorList>
            <person name="Nowell W R."/>
        </authorList>
    </citation>
    <scope>NUCLEOTIDE SEQUENCE</scope>
</reference>
<comment type="caution">
    <text evidence="1">The sequence shown here is derived from an EMBL/GenBank/DDBJ whole genome shotgun (WGS) entry which is preliminary data.</text>
</comment>
<name>A0A815UR28_9BILA</name>
<feature type="non-terminal residue" evidence="1">
    <location>
        <position position="69"/>
    </location>
</feature>
<feature type="non-terminal residue" evidence="1">
    <location>
        <position position="1"/>
    </location>
</feature>
<dbReference type="AlphaFoldDB" id="A0A815UR28"/>
<gene>
    <name evidence="1" type="ORF">IZO911_LOCUS45850</name>
</gene>
<evidence type="ECO:0000313" key="1">
    <source>
        <dbReference type="EMBL" id="CAF1520966.1"/>
    </source>
</evidence>
<dbReference type="Proteomes" id="UP000663860">
    <property type="component" value="Unassembled WGS sequence"/>
</dbReference>
<evidence type="ECO:0000313" key="2">
    <source>
        <dbReference type="Proteomes" id="UP000663860"/>
    </source>
</evidence>
<dbReference type="EMBL" id="CAJNOE010005804">
    <property type="protein sequence ID" value="CAF1520966.1"/>
    <property type="molecule type" value="Genomic_DNA"/>
</dbReference>
<protein>
    <submittedName>
        <fullName evidence="1">Uncharacterized protein</fullName>
    </submittedName>
</protein>
<proteinExistence type="predicted"/>
<accession>A0A815UR28</accession>
<organism evidence="1 2">
    <name type="scientific">Adineta steineri</name>
    <dbReference type="NCBI Taxonomy" id="433720"/>
    <lineage>
        <taxon>Eukaryota</taxon>
        <taxon>Metazoa</taxon>
        <taxon>Spiralia</taxon>
        <taxon>Gnathifera</taxon>
        <taxon>Rotifera</taxon>
        <taxon>Eurotatoria</taxon>
        <taxon>Bdelloidea</taxon>
        <taxon>Adinetida</taxon>
        <taxon>Adinetidae</taxon>
        <taxon>Adineta</taxon>
    </lineage>
</organism>